<accession>F8NH05</accession>
<keyword evidence="1" id="KW-0812">Transmembrane</keyword>
<dbReference type="PANTHER" id="PTHR21329:SF3">
    <property type="entry name" value="PHOSPHATIDYLINOSITOL N-ACETYLGLUCOSAMINYLTRANSFERASE SUBUNIT Q"/>
    <property type="match status" value="1"/>
</dbReference>
<feature type="transmembrane region" description="Helical" evidence="1">
    <location>
        <begin position="453"/>
        <end position="477"/>
    </location>
</feature>
<dbReference type="GO" id="GO:0006506">
    <property type="term" value="P:GPI anchor biosynthetic process"/>
    <property type="evidence" value="ECO:0007669"/>
    <property type="project" value="InterPro"/>
</dbReference>
<dbReference type="RefSeq" id="XP_007314104.1">
    <property type="nucleotide sequence ID" value="XM_007314042.1"/>
</dbReference>
<feature type="transmembrane region" description="Helical" evidence="1">
    <location>
        <begin position="483"/>
        <end position="507"/>
    </location>
</feature>
<gene>
    <name evidence="2" type="ORF">SERLADRAFT_458188</name>
</gene>
<keyword evidence="1" id="KW-0472">Membrane</keyword>
<feature type="transmembrane region" description="Helical" evidence="1">
    <location>
        <begin position="411"/>
        <end position="432"/>
    </location>
</feature>
<keyword evidence="1" id="KW-1133">Transmembrane helix</keyword>
<dbReference type="Proteomes" id="UP000008064">
    <property type="component" value="Unassembled WGS sequence"/>
</dbReference>
<dbReference type="EMBL" id="GL945429">
    <property type="protein sequence ID" value="EGO29862.1"/>
    <property type="molecule type" value="Genomic_DNA"/>
</dbReference>
<dbReference type="KEGG" id="sla:SERLADRAFT_458188"/>
<dbReference type="OrthoDB" id="70250at2759"/>
<dbReference type="GO" id="GO:0005783">
    <property type="term" value="C:endoplasmic reticulum"/>
    <property type="evidence" value="ECO:0007669"/>
    <property type="project" value="TreeGrafter"/>
</dbReference>
<name>F8NH05_SERL9</name>
<dbReference type="AlphaFoldDB" id="F8NH05"/>
<feature type="transmembrane region" description="Helical" evidence="1">
    <location>
        <begin position="379"/>
        <end position="405"/>
    </location>
</feature>
<dbReference type="HOGENOM" id="CLU_007914_0_1_1"/>
<organism>
    <name type="scientific">Serpula lacrymans var. lacrymans (strain S7.9)</name>
    <name type="common">Dry rot fungus</name>
    <dbReference type="NCBI Taxonomy" id="578457"/>
    <lineage>
        <taxon>Eukaryota</taxon>
        <taxon>Fungi</taxon>
        <taxon>Dikarya</taxon>
        <taxon>Basidiomycota</taxon>
        <taxon>Agaricomycotina</taxon>
        <taxon>Agaricomycetes</taxon>
        <taxon>Agaricomycetidae</taxon>
        <taxon>Boletales</taxon>
        <taxon>Coniophorineae</taxon>
        <taxon>Serpulaceae</taxon>
        <taxon>Serpula</taxon>
    </lineage>
</organism>
<evidence type="ECO:0000313" key="2">
    <source>
        <dbReference type="EMBL" id="EGO29862.1"/>
    </source>
</evidence>
<proteinExistence type="predicted"/>
<dbReference type="Pfam" id="PF05024">
    <property type="entry name" value="Gpi1"/>
    <property type="match status" value="1"/>
</dbReference>
<evidence type="ECO:0000256" key="1">
    <source>
        <dbReference type="SAM" id="Phobius"/>
    </source>
</evidence>
<reference evidence="2" key="1">
    <citation type="submission" date="2011-04" db="EMBL/GenBank/DDBJ databases">
        <title>Evolution of plant cell wall degrading machinery underlies the functional diversity of forest fungi.</title>
        <authorList>
            <consortium name="US DOE Joint Genome Institute (JGI-PGF)"/>
            <person name="Eastwood D.C."/>
            <person name="Floudas D."/>
            <person name="Binder M."/>
            <person name="Majcherczyk A."/>
            <person name="Schneider P."/>
            <person name="Aerts A."/>
            <person name="Asiegbu F.O."/>
            <person name="Baker S.E."/>
            <person name="Barry K."/>
            <person name="Bendiksby M."/>
            <person name="Blumentritt M."/>
            <person name="Coutinho P.M."/>
            <person name="Cullen D."/>
            <person name="Cullen D."/>
            <person name="Gathman A."/>
            <person name="Goodell B."/>
            <person name="Henrissat B."/>
            <person name="Ihrmark K."/>
            <person name="Kauserud H."/>
            <person name="Kohler A."/>
            <person name="LaButti K."/>
            <person name="Lapidus A."/>
            <person name="Lavin J.L."/>
            <person name="Lee Y.-H."/>
            <person name="Lindquist E."/>
            <person name="Lilly W."/>
            <person name="Lucas S."/>
            <person name="Morin E."/>
            <person name="Murat C."/>
            <person name="Oguiza J.A."/>
            <person name="Park J."/>
            <person name="Pisabarro A.G."/>
            <person name="Riley R."/>
            <person name="Rosling A."/>
            <person name="Salamov A."/>
            <person name="Schmidt O."/>
            <person name="Schmutz J."/>
            <person name="Skrede I."/>
            <person name="Stenlid J."/>
            <person name="Wiebenga A."/>
            <person name="Xie X."/>
            <person name="Kues U."/>
            <person name="Hibbett D.S."/>
            <person name="Hoffmeister D."/>
            <person name="Hogberg N."/>
            <person name="Martin F."/>
            <person name="Grigoriev I.V."/>
            <person name="Watkinson S.C."/>
        </authorList>
    </citation>
    <scope>NUCLEOTIDE SEQUENCE</scope>
    <source>
        <strain evidence="2">S7.9</strain>
    </source>
</reference>
<dbReference type="PANTHER" id="PTHR21329">
    <property type="entry name" value="PHOSPHATIDYLINOSITOL N-ACETYLGLUCOSAMINYLTRANSFERASE SUBUNIT Q-RELATED"/>
    <property type="match status" value="1"/>
</dbReference>
<sequence length="585" mass="66347">MSTANTTTIFWPIDVHQAGFIYGWTTPALCIAGVIQSDQESEAMSKLDSIQDTTRWKPLIERWGGRPFVLGRCSFAERVVTRHSSPGTLPHPILEIRSEFPKSLVLTNLSQLQFIYYHRHDATSMRLYASEFPRSLFALQGRSSSTDSHKGHYTNVKENADTTQVSSSKLYTYFLLNQWNSAKSLQHSMDDVHSRNPHRHPSSKYSTAWTKRPRRFISTVSSYIRGRLNVISSASLPSYRNLSFTAQQLDVRAGTISSLFSLSQTLHEQSSAVTPSSSFLYIKFYNSVWVILNDITVGMALGTFLCKNRMVLAAHLTHVMETWSVQWLQRVLVWLDSWPAGLKLNTELGRFYSHTLIGLIAVWNTAFQQTAPLLPGTIGLVGLTSFLGATLAISLASDLLCVLTAHMYVCYRLVAVVYYHQLQLVGSLWKLFRGKRYNALRNRTDTWDYDIDQLLLGTILFTLVAYLSPTITLYYALFALLRLSIVFLHAILQTLLAFISHFPLFALMLRVKDPWRVPGGIYLSPQTKSKSMQNVLVVENCPPTLSAIFFQYAELWTWLARHYHPIQLLRCIVTGAFLTVVTGSF</sequence>
<dbReference type="GeneID" id="18817669"/>
<dbReference type="GO" id="GO:0016020">
    <property type="term" value="C:membrane"/>
    <property type="evidence" value="ECO:0007669"/>
    <property type="project" value="InterPro"/>
</dbReference>
<protein>
    <submittedName>
        <fullName evidence="2">Uncharacterized protein</fullName>
    </submittedName>
</protein>
<dbReference type="InterPro" id="IPR007720">
    <property type="entry name" value="PigQ/GPI1"/>
</dbReference>